<dbReference type="InterPro" id="IPR051081">
    <property type="entry name" value="HTH_MetalResp_TranReg"/>
</dbReference>
<dbReference type="InterPro" id="IPR001845">
    <property type="entry name" value="HTH_ArsR_DNA-bd_dom"/>
</dbReference>
<evidence type="ECO:0000256" key="1">
    <source>
        <dbReference type="ARBA" id="ARBA00023015"/>
    </source>
</evidence>
<keyword evidence="3" id="KW-0804">Transcription</keyword>
<reference evidence="5 6" key="1">
    <citation type="submission" date="2024-09" db="EMBL/GenBank/DDBJ databases">
        <authorList>
            <person name="D'Angelo T."/>
        </authorList>
    </citation>
    <scope>NUCLEOTIDE SEQUENCE [LARGE SCALE GENOMIC DNA]</scope>
    <source>
        <strain evidence="5">SAG AM-320-E07</strain>
    </source>
</reference>
<sequence>MKDRCCQVFQAMGDKTRLKILELLNQNELCVSEICKGFDMTQPSISHHLDMLKRAGLVVSEKRGREVYYRSTCNTIVDCCCRQMRTLDIILKRK</sequence>
<proteinExistence type="predicted"/>
<keyword evidence="6" id="KW-1185">Reference proteome</keyword>
<keyword evidence="1" id="KW-0805">Transcription regulation</keyword>
<dbReference type="PROSITE" id="PS50987">
    <property type="entry name" value="HTH_ARSR_2"/>
    <property type="match status" value="1"/>
</dbReference>
<gene>
    <name evidence="5" type="ORF">ACFL6M_00790</name>
</gene>
<dbReference type="InterPro" id="IPR036390">
    <property type="entry name" value="WH_DNA-bd_sf"/>
</dbReference>
<dbReference type="Proteomes" id="UP001593833">
    <property type="component" value="Unassembled WGS sequence"/>
</dbReference>
<comment type="caution">
    <text evidence="5">The sequence shown here is derived from an EMBL/GenBank/DDBJ whole genome shotgun (WGS) entry which is preliminary data.</text>
</comment>
<keyword evidence="2" id="KW-0238">DNA-binding</keyword>
<dbReference type="CDD" id="cd00090">
    <property type="entry name" value="HTH_ARSR"/>
    <property type="match status" value="1"/>
</dbReference>
<feature type="domain" description="HTH arsR-type" evidence="4">
    <location>
        <begin position="1"/>
        <end position="94"/>
    </location>
</feature>
<dbReference type="SUPFAM" id="SSF46785">
    <property type="entry name" value="Winged helix' DNA-binding domain"/>
    <property type="match status" value="1"/>
</dbReference>
<dbReference type="InterPro" id="IPR036388">
    <property type="entry name" value="WH-like_DNA-bd_sf"/>
</dbReference>
<evidence type="ECO:0000259" key="4">
    <source>
        <dbReference type="PROSITE" id="PS50987"/>
    </source>
</evidence>
<evidence type="ECO:0000313" key="5">
    <source>
        <dbReference type="EMBL" id="MFC1572112.1"/>
    </source>
</evidence>
<evidence type="ECO:0000313" key="6">
    <source>
        <dbReference type="Proteomes" id="UP001593833"/>
    </source>
</evidence>
<dbReference type="Pfam" id="PF01022">
    <property type="entry name" value="HTH_5"/>
    <property type="match status" value="1"/>
</dbReference>
<accession>A0ABV6YIF3</accession>
<dbReference type="PRINTS" id="PR00778">
    <property type="entry name" value="HTHARSR"/>
</dbReference>
<dbReference type="PANTHER" id="PTHR33154">
    <property type="entry name" value="TRANSCRIPTIONAL REGULATOR, ARSR FAMILY"/>
    <property type="match status" value="1"/>
</dbReference>
<dbReference type="NCBIfam" id="NF033788">
    <property type="entry name" value="HTH_metalloreg"/>
    <property type="match status" value="1"/>
</dbReference>
<organism evidence="5 6">
    <name type="scientific">Eiseniibacteriota bacterium</name>
    <dbReference type="NCBI Taxonomy" id="2212470"/>
    <lineage>
        <taxon>Bacteria</taxon>
        <taxon>Candidatus Eiseniibacteriota</taxon>
    </lineage>
</organism>
<dbReference type="EMBL" id="JBHPKH010000004">
    <property type="protein sequence ID" value="MFC1572112.1"/>
    <property type="molecule type" value="Genomic_DNA"/>
</dbReference>
<dbReference type="Gene3D" id="1.10.10.10">
    <property type="entry name" value="Winged helix-like DNA-binding domain superfamily/Winged helix DNA-binding domain"/>
    <property type="match status" value="1"/>
</dbReference>
<dbReference type="InterPro" id="IPR011991">
    <property type="entry name" value="ArsR-like_HTH"/>
</dbReference>
<name>A0ABV6YIF3_UNCEI</name>
<evidence type="ECO:0000256" key="3">
    <source>
        <dbReference type="ARBA" id="ARBA00023163"/>
    </source>
</evidence>
<dbReference type="PANTHER" id="PTHR33154:SF33">
    <property type="entry name" value="TRANSCRIPTIONAL REPRESSOR SDPR"/>
    <property type="match status" value="1"/>
</dbReference>
<protein>
    <submittedName>
        <fullName evidence="5">ArsR/SmtB family transcription factor</fullName>
    </submittedName>
</protein>
<evidence type="ECO:0000256" key="2">
    <source>
        <dbReference type="ARBA" id="ARBA00023125"/>
    </source>
</evidence>
<dbReference type="SMART" id="SM00418">
    <property type="entry name" value="HTH_ARSR"/>
    <property type="match status" value="1"/>
</dbReference>